<dbReference type="PROSITE" id="PS51198">
    <property type="entry name" value="UVRD_HELICASE_ATP_BIND"/>
    <property type="match status" value="1"/>
</dbReference>
<dbReference type="InterPro" id="IPR014017">
    <property type="entry name" value="DNA_helicase_UvrD-like_C"/>
</dbReference>
<dbReference type="Proteomes" id="UP001500827">
    <property type="component" value="Unassembled WGS sequence"/>
</dbReference>
<dbReference type="Gene3D" id="3.90.320.10">
    <property type="match status" value="1"/>
</dbReference>
<evidence type="ECO:0000256" key="8">
    <source>
        <dbReference type="ARBA" id="ARBA00023125"/>
    </source>
</evidence>
<comment type="catalytic activity">
    <reaction evidence="11">
        <text>Couples ATP hydrolysis with the unwinding of duplex DNA by translocating in the 3'-5' direction.</text>
        <dbReference type="EC" id="5.6.2.4"/>
    </reaction>
</comment>
<reference evidence="20" key="1">
    <citation type="journal article" date="2019" name="Int. J. Syst. Evol. Microbiol.">
        <title>The Global Catalogue of Microorganisms (GCM) 10K type strain sequencing project: providing services to taxonomists for standard genome sequencing and annotation.</title>
        <authorList>
            <consortium name="The Broad Institute Genomics Platform"/>
            <consortium name="The Broad Institute Genome Sequencing Center for Infectious Disease"/>
            <person name="Wu L."/>
            <person name="Ma J."/>
        </authorList>
    </citation>
    <scope>NUCLEOTIDE SEQUENCE [LARGE SCALE GENOMIC DNA]</scope>
    <source>
        <strain evidence="20">JCM 17543</strain>
    </source>
</reference>
<evidence type="ECO:0000256" key="13">
    <source>
        <dbReference type="ARBA" id="ARBA00034923"/>
    </source>
</evidence>
<keyword evidence="5 15" id="KW-0347">Helicase</keyword>
<sequence length="1128" mass="124353">MSNRIKPLHQLHGDQARAADPRAHAALSASAGTGKTQVLTGRVLRLLLSGAAPETILCLTFTKAAAAEMANRIGARLAAWVRMKEADLKKDLFALGERNDPVTVQRARRLFAKVLDAPGGLRIQTIHAFAQTLLASFPAEAGIAPGFQPLEGRAEQELGRTTLANLLADAEASGNEQLLRDVQCLSLRLGEAAAVDYLMRCARSQEALSGLGPAEGIEDKVRAVMNLPEGAVEDYLAHHCSDDRFDCDLLRAVSNANRRWGTSTGANIVEQVERWLGMTATERAAALPELALIAFTGSGDVRKVSAGQRKADPDYDQHVERLAGEIGELLRIQSAARLACDMAAGLRAGQAFAEAYAHAKRAAGVADFDDLIRWTRRLLAQPGMGEWVRYKLDQRTDHILVDEAQDTNAAQWDIVRALAEEYFSGSPEAERRTRTLFMVGDFKQAIYGFQGTDPREFDKMRSDVRERSEALRSEEDSFLEFRDLSINASYRSAQAVLDTVDAVIGDVGFREMGLPEVPPPHEAHHSARPGVVELWKPFALEGENGDEGEEGWLDEDVRQYADRIAEQVHEWIDQAPVLDSTRRALTPGDILILVRSRSELASLIVARLFQRRVAVAGIDRLFLSKPFAVRDLLAAVTFAVQPLDDLNLANLLVSPLIGWGQQQLFDLAFGREKTPLWRALRERVGERDDFATAHGQLGDLLAMADYTTPSQFLETILSGPLGGRRRLYGRLGLAARDPIDELMTAALMFERSDIPSLERFHAWFARGDVEIQRDPSERANVVRVMTVHGAKGLEAPYVILADATVDPANLGRRNPPLSLPVGGKNVPVIRSRRSELVPPFDTIIATEQARDLEEHWRLLYVAMTRASERLVVAGIAPSRGEAENSWHKRVERALINLGAVSETDDRWSAVTRYRGAVATLRHPAKSSRVERVPPPVPSWARSVAPIEPRPPRPLAPSQVTEDREPAPPPTEQSRMAARRGTLIHQLLERLADVEPGHRRQRAADWLERSAGLSDVGQRAEIADQVCHVLSDDRFSDLFGPNSLGEAPLAATLPDGRVIAGTADRLLIEEAQVSVLDFKTGRVPDEDDRIPASHRAQMQAYVEALRVIFPGRTIRAALLYTNGPQLFEL</sequence>
<evidence type="ECO:0000256" key="1">
    <source>
        <dbReference type="ARBA" id="ARBA00022722"/>
    </source>
</evidence>
<dbReference type="Gene3D" id="1.10.486.10">
    <property type="entry name" value="PCRA, domain 4"/>
    <property type="match status" value="1"/>
</dbReference>
<evidence type="ECO:0000313" key="20">
    <source>
        <dbReference type="Proteomes" id="UP001500827"/>
    </source>
</evidence>
<evidence type="ECO:0000256" key="4">
    <source>
        <dbReference type="ARBA" id="ARBA00022801"/>
    </source>
</evidence>
<feature type="region of interest" description="Disordered" evidence="16">
    <location>
        <begin position="1"/>
        <end position="31"/>
    </location>
</feature>
<dbReference type="InterPro" id="IPR000212">
    <property type="entry name" value="DNA_helicase_UvrD/REP"/>
</dbReference>
<keyword evidence="6" id="KW-0269">Exonuclease</keyword>
<dbReference type="InterPro" id="IPR027417">
    <property type="entry name" value="P-loop_NTPase"/>
</dbReference>
<evidence type="ECO:0000256" key="15">
    <source>
        <dbReference type="PROSITE-ProRule" id="PRU00560"/>
    </source>
</evidence>
<dbReference type="RefSeq" id="WP_344697851.1">
    <property type="nucleotide sequence ID" value="NZ_BAABBM010000001.1"/>
</dbReference>
<keyword evidence="2 15" id="KW-0547">Nucleotide-binding</keyword>
<keyword evidence="4 15" id="KW-0378">Hydrolase</keyword>
<dbReference type="GO" id="GO:0004386">
    <property type="term" value="F:helicase activity"/>
    <property type="evidence" value="ECO:0007669"/>
    <property type="project" value="UniProtKB-KW"/>
</dbReference>
<dbReference type="Gene3D" id="3.40.50.300">
    <property type="entry name" value="P-loop containing nucleotide triphosphate hydrolases"/>
    <property type="match status" value="4"/>
</dbReference>
<dbReference type="InterPro" id="IPR011604">
    <property type="entry name" value="PDDEXK-like_dom_sf"/>
</dbReference>
<dbReference type="InterPro" id="IPR011335">
    <property type="entry name" value="Restrct_endonuc-II-like"/>
</dbReference>
<dbReference type="PROSITE" id="PS51217">
    <property type="entry name" value="UVRD_HELICASE_CTER"/>
    <property type="match status" value="1"/>
</dbReference>
<dbReference type="Pfam" id="PF12705">
    <property type="entry name" value="PDDEXK_1"/>
    <property type="match status" value="1"/>
</dbReference>
<feature type="binding site" evidence="15">
    <location>
        <begin position="29"/>
        <end position="36"/>
    </location>
    <ligand>
        <name>ATP</name>
        <dbReference type="ChEBI" id="CHEBI:30616"/>
    </ligand>
</feature>
<dbReference type="PANTHER" id="PTHR11070:SF2">
    <property type="entry name" value="ATP-DEPENDENT DNA HELICASE SRS2"/>
    <property type="match status" value="1"/>
</dbReference>
<evidence type="ECO:0000256" key="7">
    <source>
        <dbReference type="ARBA" id="ARBA00022840"/>
    </source>
</evidence>
<dbReference type="InterPro" id="IPR014016">
    <property type="entry name" value="UvrD-like_ATP-bd"/>
</dbReference>
<evidence type="ECO:0000256" key="11">
    <source>
        <dbReference type="ARBA" id="ARBA00034617"/>
    </source>
</evidence>
<dbReference type="InterPro" id="IPR038726">
    <property type="entry name" value="PDDEXK_AddAB-type"/>
</dbReference>
<comment type="catalytic activity">
    <reaction evidence="14">
        <text>ATP + H2O = ADP + phosphate + H(+)</text>
        <dbReference type="Rhea" id="RHEA:13065"/>
        <dbReference type="ChEBI" id="CHEBI:15377"/>
        <dbReference type="ChEBI" id="CHEBI:15378"/>
        <dbReference type="ChEBI" id="CHEBI:30616"/>
        <dbReference type="ChEBI" id="CHEBI:43474"/>
        <dbReference type="ChEBI" id="CHEBI:456216"/>
        <dbReference type="EC" id="5.6.2.4"/>
    </reaction>
</comment>
<organism evidence="19 20">
    <name type="scientific">Sphingomonas limnosediminicola</name>
    <dbReference type="NCBI Taxonomy" id="940133"/>
    <lineage>
        <taxon>Bacteria</taxon>
        <taxon>Pseudomonadati</taxon>
        <taxon>Pseudomonadota</taxon>
        <taxon>Alphaproteobacteria</taxon>
        <taxon>Sphingomonadales</taxon>
        <taxon>Sphingomonadaceae</taxon>
        <taxon>Sphingomonas</taxon>
    </lineage>
</organism>
<protein>
    <recommendedName>
        <fullName evidence="12">DNA 3'-5' helicase</fullName>
        <ecNumber evidence="12">5.6.2.4</ecNumber>
    </recommendedName>
    <alternativeName>
        <fullName evidence="13">DNA 3'-5' helicase II</fullName>
    </alternativeName>
</protein>
<feature type="domain" description="UvrD-like helicase ATP-binding" evidence="17">
    <location>
        <begin position="8"/>
        <end position="493"/>
    </location>
</feature>
<dbReference type="SUPFAM" id="SSF52540">
    <property type="entry name" value="P-loop containing nucleoside triphosphate hydrolases"/>
    <property type="match status" value="1"/>
</dbReference>
<dbReference type="Pfam" id="PF13361">
    <property type="entry name" value="UvrD_C"/>
    <property type="match status" value="1"/>
</dbReference>
<evidence type="ECO:0000256" key="12">
    <source>
        <dbReference type="ARBA" id="ARBA00034808"/>
    </source>
</evidence>
<dbReference type="EMBL" id="BAABBM010000001">
    <property type="protein sequence ID" value="GAA3886701.1"/>
    <property type="molecule type" value="Genomic_DNA"/>
</dbReference>
<keyword evidence="1" id="KW-0540">Nuclease</keyword>
<dbReference type="EC" id="5.6.2.4" evidence="12"/>
<evidence type="ECO:0000256" key="10">
    <source>
        <dbReference type="ARBA" id="ARBA00023235"/>
    </source>
</evidence>
<feature type="region of interest" description="Disordered" evidence="16">
    <location>
        <begin position="928"/>
        <end position="975"/>
    </location>
</feature>
<evidence type="ECO:0000256" key="2">
    <source>
        <dbReference type="ARBA" id="ARBA00022741"/>
    </source>
</evidence>
<feature type="domain" description="UvrD-like helicase C-terminal" evidence="18">
    <location>
        <begin position="517"/>
        <end position="792"/>
    </location>
</feature>
<feature type="compositionally biased region" description="Basic and acidic residues" evidence="16">
    <location>
        <begin position="11"/>
        <end position="23"/>
    </location>
</feature>
<accession>A0ABP7KT76</accession>
<dbReference type="SUPFAM" id="SSF52980">
    <property type="entry name" value="Restriction endonuclease-like"/>
    <property type="match status" value="1"/>
</dbReference>
<evidence type="ECO:0000256" key="16">
    <source>
        <dbReference type="SAM" id="MobiDB-lite"/>
    </source>
</evidence>
<keyword evidence="10" id="KW-0413">Isomerase</keyword>
<keyword evidence="20" id="KW-1185">Reference proteome</keyword>
<evidence type="ECO:0000259" key="18">
    <source>
        <dbReference type="PROSITE" id="PS51217"/>
    </source>
</evidence>
<dbReference type="NCBIfam" id="TIGR02784">
    <property type="entry name" value="addA_alphas"/>
    <property type="match status" value="1"/>
</dbReference>
<proteinExistence type="predicted"/>
<dbReference type="Pfam" id="PF00580">
    <property type="entry name" value="UvrD-helicase"/>
    <property type="match status" value="1"/>
</dbReference>
<evidence type="ECO:0000313" key="19">
    <source>
        <dbReference type="EMBL" id="GAA3886701.1"/>
    </source>
</evidence>
<keyword evidence="8" id="KW-0238">DNA-binding</keyword>
<comment type="caution">
    <text evidence="19">The sequence shown here is derived from an EMBL/GenBank/DDBJ whole genome shotgun (WGS) entry which is preliminary data.</text>
</comment>
<gene>
    <name evidence="19" type="primary">addA</name>
    <name evidence="19" type="ORF">GCM10022276_02220</name>
</gene>
<evidence type="ECO:0000256" key="14">
    <source>
        <dbReference type="ARBA" id="ARBA00048988"/>
    </source>
</evidence>
<evidence type="ECO:0000256" key="3">
    <source>
        <dbReference type="ARBA" id="ARBA00022763"/>
    </source>
</evidence>
<dbReference type="PANTHER" id="PTHR11070">
    <property type="entry name" value="UVRD / RECB / PCRA DNA HELICASE FAMILY MEMBER"/>
    <property type="match status" value="1"/>
</dbReference>
<evidence type="ECO:0000256" key="5">
    <source>
        <dbReference type="ARBA" id="ARBA00022806"/>
    </source>
</evidence>
<dbReference type="InterPro" id="IPR014151">
    <property type="entry name" value="DNA_helicase_AddA"/>
</dbReference>
<evidence type="ECO:0000256" key="9">
    <source>
        <dbReference type="ARBA" id="ARBA00023204"/>
    </source>
</evidence>
<keyword evidence="3" id="KW-0227">DNA damage</keyword>
<keyword evidence="7 15" id="KW-0067">ATP-binding</keyword>
<name>A0ABP7KT76_9SPHN</name>
<evidence type="ECO:0000259" key="17">
    <source>
        <dbReference type="PROSITE" id="PS51198"/>
    </source>
</evidence>
<evidence type="ECO:0000256" key="6">
    <source>
        <dbReference type="ARBA" id="ARBA00022839"/>
    </source>
</evidence>
<keyword evidence="9" id="KW-0234">DNA repair</keyword>